<dbReference type="STRING" id="1129793.GPLA_2955"/>
<dbReference type="CDD" id="cd14789">
    <property type="entry name" value="Tiki"/>
    <property type="match status" value="1"/>
</dbReference>
<comment type="caution">
    <text evidence="2">The sequence shown here is derived from an EMBL/GenBank/DDBJ whole genome shotgun (WGS) entry which is preliminary data.</text>
</comment>
<dbReference type="InterPro" id="IPR002816">
    <property type="entry name" value="TraB/PrgY/GumN_fam"/>
</dbReference>
<sequence length="289" mass="31946">MSLIRSLSLPLIAAAALLAATADAASVWKVTSGDNSLYIGGTIHILAPDDYPLPREYDKAYQQASTLVFETDMAALKGSEFQQKMLSMMTYTDGRSLKDDLSPESYAKVEAHLTQRGIPIAQMAAMKPSLISITLSIIELQGLGFTSEGVDQFYADKGAQEQKAISWLETPDEQLNFIANLGGDDNDALIEYTLRDIKKMPSLIGDMRSSWREGDMQTMANISIVPFKADYQEIYQDLIVKRNGNWMPQIEDMLKTSDVEFILVGAMHLAGEDSVLTKLKAQGYNVEKL</sequence>
<dbReference type="PANTHER" id="PTHR40590:SF1">
    <property type="entry name" value="CYTOPLASMIC PROTEIN"/>
    <property type="match status" value="1"/>
</dbReference>
<dbReference type="InterPro" id="IPR047111">
    <property type="entry name" value="YbaP-like"/>
</dbReference>
<evidence type="ECO:0000313" key="2">
    <source>
        <dbReference type="EMBL" id="GAC33848.1"/>
    </source>
</evidence>
<dbReference type="RefSeq" id="WP_007105615.1">
    <property type="nucleotide sequence ID" value="NZ_BAER01000074.1"/>
</dbReference>
<evidence type="ECO:0000256" key="1">
    <source>
        <dbReference type="SAM" id="SignalP"/>
    </source>
</evidence>
<accession>K6ZYP4</accession>
<keyword evidence="1" id="KW-0732">Signal</keyword>
<reference evidence="3" key="1">
    <citation type="journal article" date="2014" name="Environ. Microbiol.">
        <title>Comparative genomics of the marine bacterial genus Glaciecola reveals the high degree of genomic diversity and genomic characteristic for cold adaptation.</title>
        <authorList>
            <person name="Qin Q.L."/>
            <person name="Xie B.B."/>
            <person name="Yu Y."/>
            <person name="Shu Y.L."/>
            <person name="Rong J.C."/>
            <person name="Zhang Y.J."/>
            <person name="Zhao D.L."/>
            <person name="Chen X.L."/>
            <person name="Zhang X.Y."/>
            <person name="Chen B."/>
            <person name="Zhou B.C."/>
            <person name="Zhang Y.Z."/>
        </authorList>
    </citation>
    <scope>NUCLEOTIDE SEQUENCE [LARGE SCALE GENOMIC DNA]</scope>
    <source>
        <strain evidence="3">LMG 21857</strain>
    </source>
</reference>
<dbReference type="OrthoDB" id="357294at2"/>
<name>K6ZYP4_9ALTE</name>
<evidence type="ECO:0000313" key="3">
    <source>
        <dbReference type="Proteomes" id="UP000006322"/>
    </source>
</evidence>
<keyword evidence="3" id="KW-1185">Reference proteome</keyword>
<organism evidence="2 3">
    <name type="scientific">Paraglaciecola polaris LMG 21857</name>
    <dbReference type="NCBI Taxonomy" id="1129793"/>
    <lineage>
        <taxon>Bacteria</taxon>
        <taxon>Pseudomonadati</taxon>
        <taxon>Pseudomonadota</taxon>
        <taxon>Gammaproteobacteria</taxon>
        <taxon>Alteromonadales</taxon>
        <taxon>Alteromonadaceae</taxon>
        <taxon>Paraglaciecola</taxon>
    </lineage>
</organism>
<feature type="chain" id="PRO_5003898690" description="GumN protein" evidence="1">
    <location>
        <begin position="25"/>
        <end position="289"/>
    </location>
</feature>
<dbReference type="EMBL" id="BAER01000074">
    <property type="protein sequence ID" value="GAC33848.1"/>
    <property type="molecule type" value="Genomic_DNA"/>
</dbReference>
<protein>
    <recommendedName>
        <fullName evidence="4">GumN protein</fullName>
    </recommendedName>
</protein>
<dbReference type="AlphaFoldDB" id="K6ZYP4"/>
<dbReference type="PANTHER" id="PTHR40590">
    <property type="entry name" value="CYTOPLASMIC PROTEIN-RELATED"/>
    <property type="match status" value="1"/>
</dbReference>
<dbReference type="Proteomes" id="UP000006322">
    <property type="component" value="Unassembled WGS sequence"/>
</dbReference>
<evidence type="ECO:0008006" key="4">
    <source>
        <dbReference type="Google" id="ProtNLM"/>
    </source>
</evidence>
<gene>
    <name evidence="2" type="ORF">GPLA_2955</name>
</gene>
<dbReference type="Pfam" id="PF01963">
    <property type="entry name" value="TraB_PrgY_gumN"/>
    <property type="match status" value="1"/>
</dbReference>
<proteinExistence type="predicted"/>
<feature type="signal peptide" evidence="1">
    <location>
        <begin position="1"/>
        <end position="24"/>
    </location>
</feature>